<evidence type="ECO:0000256" key="10">
    <source>
        <dbReference type="ARBA" id="ARBA00023242"/>
    </source>
</evidence>
<feature type="domain" description="C2H2-type" evidence="12">
    <location>
        <begin position="321"/>
        <end position="350"/>
    </location>
</feature>
<keyword evidence="4" id="KW-0677">Repeat</keyword>
<dbReference type="Gene3D" id="3.30.160.60">
    <property type="entry name" value="Classic Zinc Finger"/>
    <property type="match status" value="10"/>
</dbReference>
<feature type="domain" description="C2H2-type" evidence="12">
    <location>
        <begin position="661"/>
        <end position="688"/>
    </location>
</feature>
<organism evidence="13">
    <name type="scientific">Arion vulgaris</name>
    <dbReference type="NCBI Taxonomy" id="1028688"/>
    <lineage>
        <taxon>Eukaryota</taxon>
        <taxon>Metazoa</taxon>
        <taxon>Spiralia</taxon>
        <taxon>Lophotrochozoa</taxon>
        <taxon>Mollusca</taxon>
        <taxon>Gastropoda</taxon>
        <taxon>Heterobranchia</taxon>
        <taxon>Euthyneura</taxon>
        <taxon>Panpulmonata</taxon>
        <taxon>Eupulmonata</taxon>
        <taxon>Stylommatophora</taxon>
        <taxon>Helicina</taxon>
        <taxon>Arionoidea</taxon>
        <taxon>Arionidae</taxon>
        <taxon>Arion</taxon>
    </lineage>
</organism>
<dbReference type="GO" id="GO:0005654">
    <property type="term" value="C:nucleoplasm"/>
    <property type="evidence" value="ECO:0007669"/>
    <property type="project" value="TreeGrafter"/>
</dbReference>
<keyword evidence="8" id="KW-0238">DNA-binding</keyword>
<evidence type="ECO:0000256" key="1">
    <source>
        <dbReference type="ARBA" id="ARBA00004123"/>
    </source>
</evidence>
<gene>
    <name evidence="13" type="primary">ORF189145</name>
</gene>
<keyword evidence="3" id="KW-0479">Metal-binding</keyword>
<protein>
    <recommendedName>
        <fullName evidence="12">C2H2-type domain-containing protein</fullName>
    </recommendedName>
</protein>
<dbReference type="InterPro" id="IPR013087">
    <property type="entry name" value="Znf_C2H2_type"/>
</dbReference>
<dbReference type="InterPro" id="IPR036236">
    <property type="entry name" value="Znf_C2H2_sf"/>
</dbReference>
<reference evidence="13" key="1">
    <citation type="submission" date="2014-12" db="EMBL/GenBank/DDBJ databases">
        <title>Insight into the proteome of Arion vulgaris.</title>
        <authorList>
            <person name="Aradska J."/>
            <person name="Bulat T."/>
            <person name="Smidak R."/>
            <person name="Sarate P."/>
            <person name="Gangsoo J."/>
            <person name="Sialana F."/>
            <person name="Bilban M."/>
            <person name="Lubec G."/>
        </authorList>
    </citation>
    <scope>NUCLEOTIDE SEQUENCE</scope>
    <source>
        <tissue evidence="13">Skin</tissue>
    </source>
</reference>
<dbReference type="Pfam" id="PF13912">
    <property type="entry name" value="zf-C2H2_6"/>
    <property type="match status" value="2"/>
</dbReference>
<feature type="domain" description="C2H2-type" evidence="12">
    <location>
        <begin position="489"/>
        <end position="516"/>
    </location>
</feature>
<evidence type="ECO:0000256" key="2">
    <source>
        <dbReference type="ARBA" id="ARBA00006991"/>
    </source>
</evidence>
<evidence type="ECO:0000256" key="5">
    <source>
        <dbReference type="ARBA" id="ARBA00022771"/>
    </source>
</evidence>
<feature type="domain" description="C2H2-type" evidence="12">
    <location>
        <begin position="745"/>
        <end position="779"/>
    </location>
</feature>
<feature type="domain" description="C2H2-type" evidence="12">
    <location>
        <begin position="717"/>
        <end position="744"/>
    </location>
</feature>
<accession>A0A0B7BKF0</accession>
<dbReference type="PROSITE" id="PS00028">
    <property type="entry name" value="ZINC_FINGER_C2H2_1"/>
    <property type="match status" value="9"/>
</dbReference>
<dbReference type="Pfam" id="PF00096">
    <property type="entry name" value="zf-C2H2"/>
    <property type="match status" value="5"/>
</dbReference>
<evidence type="ECO:0000256" key="9">
    <source>
        <dbReference type="ARBA" id="ARBA00023163"/>
    </source>
</evidence>
<feature type="domain" description="C2H2-type" evidence="12">
    <location>
        <begin position="633"/>
        <end position="660"/>
    </location>
</feature>
<dbReference type="GO" id="GO:0008270">
    <property type="term" value="F:zinc ion binding"/>
    <property type="evidence" value="ECO:0007669"/>
    <property type="project" value="UniProtKB-KW"/>
</dbReference>
<feature type="non-terminal residue" evidence="13">
    <location>
        <position position="1"/>
    </location>
</feature>
<comment type="subcellular location">
    <subcellularLocation>
        <location evidence="1">Nucleus</location>
    </subcellularLocation>
</comment>
<feature type="domain" description="C2H2-type" evidence="12">
    <location>
        <begin position="605"/>
        <end position="632"/>
    </location>
</feature>
<keyword evidence="5 11" id="KW-0863">Zinc-finger</keyword>
<dbReference type="GO" id="GO:0000978">
    <property type="term" value="F:RNA polymerase II cis-regulatory region sequence-specific DNA binding"/>
    <property type="evidence" value="ECO:0007669"/>
    <property type="project" value="TreeGrafter"/>
</dbReference>
<keyword evidence="9" id="KW-0804">Transcription</keyword>
<dbReference type="SMART" id="SM00355">
    <property type="entry name" value="ZnF_C2H2"/>
    <property type="match status" value="13"/>
</dbReference>
<dbReference type="FunFam" id="3.30.160.60:FF:000446">
    <property type="entry name" value="Zinc finger protein"/>
    <property type="match status" value="5"/>
</dbReference>
<evidence type="ECO:0000256" key="3">
    <source>
        <dbReference type="ARBA" id="ARBA00022723"/>
    </source>
</evidence>
<sequence>KWCRKMTESVDDNIVPVDKLVYMINHDDQILASDTDNDNDDLHVCRKCNKVFRNLAEYLEHKVKYENYSISQTISKWDHNMVLPQLVQKKKENEEETVTAGKTKAEIFKKPEDMKSSTPTLTGDAICVLPLDKSSWKETSVSELKQDNFIHDQAAKKRGRKRKSLVPDTRSSHSDIEIMYTCTVCDKKFRRKATLRWHMKYDHAEDLNDEPVGKAATENDGNLSVEIEKVENYDHISEENEHKTPVEFHDVQEHNLDNLETTEELQNRDISSQSCKEPKHDKVARDKDLDRPYVCNVCGRRFKKMTALKTHGAVHSDERKYVCAVKNCPYGFKLKGGLVRHMRRHTGERPYICDNCGRAFSESGALTRHMKSRRNCARTPDSAYHRYRTNWTYHPNIPAVIDPIQRSVSPGQNTFQHPEWDSRIRTDHDTNDIIMAGSSEVLSEIMKPLDKYTDITDTSTQEHTEVDSSHIVELVDLNSSTEVEFLKLLQCCVCRMDLGTVEGLEIHLRSHLADQPARCGFCHFLSHDQEELRHHILSMHYDSLKDIEASVMSMEESDGGVKNEATQERRNTRRDALIAVKQLYHLKKQKPATEVEKDRSSSGKLQCMVCNRFFGLRSYLVQHMRTHTGDRPHQCHVCHRSFTSRDILKKHMYVHKDQRDFKCDECGKLFKRLTYVQQHLKIHNQERTIKCSLCDKLFRTQYSLTVHMRTHSGINPYKCHVCNKYFRERGSLRRHMRLHAGEKPYICHLCNRAFAENGTLSRHLKAKVPCSIKHSKNSITQLGHNQVSSNMLTQFSTVVANTQHYIQNVDIGQQFMLPSMHEGQETETLHIFESDISESVIIVTERSIVDLIREKQITIESGEAAC</sequence>
<dbReference type="EMBL" id="HACG01045750">
    <property type="protein sequence ID" value="CEK92615.1"/>
    <property type="molecule type" value="Transcribed_RNA"/>
</dbReference>
<proteinExistence type="inferred from homology"/>
<comment type="similarity">
    <text evidence="2">Belongs to the krueppel C2H2-type zinc-finger protein family.</text>
</comment>
<evidence type="ECO:0000313" key="13">
    <source>
        <dbReference type="EMBL" id="CEK92615.1"/>
    </source>
</evidence>
<feature type="domain" description="C2H2-type" evidence="12">
    <location>
        <begin position="293"/>
        <end position="320"/>
    </location>
</feature>
<dbReference type="PANTHER" id="PTHR24399">
    <property type="entry name" value="ZINC FINGER AND BTB DOMAIN-CONTAINING"/>
    <property type="match status" value="1"/>
</dbReference>
<dbReference type="PANTHER" id="PTHR24399:SF23">
    <property type="entry name" value="C2H2-TYPE DOMAIN-CONTAINING PROTEIN"/>
    <property type="match status" value="1"/>
</dbReference>
<name>A0A0B7BKF0_9EUPU</name>
<keyword evidence="10" id="KW-0539">Nucleus</keyword>
<evidence type="ECO:0000256" key="6">
    <source>
        <dbReference type="ARBA" id="ARBA00022833"/>
    </source>
</evidence>
<keyword evidence="7" id="KW-0805">Transcription regulation</keyword>
<dbReference type="PROSITE" id="PS50157">
    <property type="entry name" value="ZINC_FINGER_C2H2_2"/>
    <property type="match status" value="11"/>
</dbReference>
<feature type="domain" description="C2H2-type" evidence="12">
    <location>
        <begin position="351"/>
        <end position="380"/>
    </location>
</feature>
<dbReference type="FunFam" id="3.30.160.60:FF:000264">
    <property type="entry name" value="Zinc finger protein 236"/>
    <property type="match status" value="1"/>
</dbReference>
<evidence type="ECO:0000256" key="7">
    <source>
        <dbReference type="ARBA" id="ARBA00023015"/>
    </source>
</evidence>
<evidence type="ECO:0000256" key="8">
    <source>
        <dbReference type="ARBA" id="ARBA00023125"/>
    </source>
</evidence>
<dbReference type="FunFam" id="3.30.160.60:FF:000557">
    <property type="entry name" value="zinc finger and SCAN domain-containing protein 29"/>
    <property type="match status" value="1"/>
</dbReference>
<evidence type="ECO:0000256" key="4">
    <source>
        <dbReference type="ARBA" id="ARBA00022737"/>
    </source>
</evidence>
<dbReference type="FunFam" id="3.30.160.60:FF:001370">
    <property type="entry name" value="Zinc finger protein"/>
    <property type="match status" value="1"/>
</dbReference>
<feature type="domain" description="C2H2-type" evidence="12">
    <location>
        <begin position="180"/>
        <end position="208"/>
    </location>
</feature>
<feature type="domain" description="C2H2-type" evidence="12">
    <location>
        <begin position="689"/>
        <end position="716"/>
    </location>
</feature>
<dbReference type="AlphaFoldDB" id="A0A0B7BKF0"/>
<dbReference type="GO" id="GO:0001227">
    <property type="term" value="F:DNA-binding transcription repressor activity, RNA polymerase II-specific"/>
    <property type="evidence" value="ECO:0007669"/>
    <property type="project" value="TreeGrafter"/>
</dbReference>
<evidence type="ECO:0000259" key="12">
    <source>
        <dbReference type="PROSITE" id="PS50157"/>
    </source>
</evidence>
<dbReference type="SUPFAM" id="SSF57667">
    <property type="entry name" value="beta-beta-alpha zinc fingers"/>
    <property type="match status" value="6"/>
</dbReference>
<evidence type="ECO:0000256" key="11">
    <source>
        <dbReference type="PROSITE-ProRule" id="PRU00042"/>
    </source>
</evidence>
<keyword evidence="6" id="KW-0862">Zinc</keyword>